<feature type="compositionally biased region" description="Polar residues" evidence="1">
    <location>
        <begin position="206"/>
        <end position="225"/>
    </location>
</feature>
<name>A0A1V8T797_9PEZI</name>
<feature type="compositionally biased region" description="Basic and acidic residues" evidence="1">
    <location>
        <begin position="227"/>
        <end position="249"/>
    </location>
</feature>
<evidence type="ECO:0000313" key="3">
    <source>
        <dbReference type="Proteomes" id="UP000192596"/>
    </source>
</evidence>
<dbReference type="InParanoid" id="A0A1V8T797"/>
<keyword evidence="3" id="KW-1185">Reference proteome</keyword>
<sequence length="414" mass="46003">MDTSFPHVIREEFQYRDTLLVDVGGELKRHPRASTSELKPLLDGTATKDQVAHWYEAQLIHYGLQRSKDKNTAKLRLSQALSQKKLVVPSHIGDMEAQMRKEYASNVRRAKSAAAKAATTDESASIGSKAKSAKRKADDGDAAHPQKRTKITVKVDGVELEIDRSVDAAVEPAARAKAVKAVSKAQSTPKPKATRKSSALDKPTPASVSAFSATPASTTKQTLTTEKPSKVKKETKPKPEPKVKPEPKIKPGPKVKPEPSFSPPSPSVRNITGVYNISCPDLEDQAPECADTFRLFLCVEKTDNRPDLIWGSFDLAWKSGILRLDDQYYGPDQPLRFHWRARDSETGTVDFRRVCEGEIEFKGTAEVAGTFTNLFPETVEFSGRRRAGPLWSGQTARQYEEEWERIAREGYARR</sequence>
<feature type="compositionally biased region" description="Basic and acidic residues" evidence="1">
    <location>
        <begin position="135"/>
        <end position="144"/>
    </location>
</feature>
<dbReference type="STRING" id="1507870.A0A1V8T797"/>
<dbReference type="OrthoDB" id="4121058at2759"/>
<comment type="caution">
    <text evidence="2">The sequence shown here is derived from an EMBL/GenBank/DDBJ whole genome shotgun (WGS) entry which is preliminary data.</text>
</comment>
<reference evidence="3" key="1">
    <citation type="submission" date="2017-03" db="EMBL/GenBank/DDBJ databases">
        <title>Genomes of endolithic fungi from Antarctica.</title>
        <authorList>
            <person name="Coleine C."/>
            <person name="Masonjones S."/>
            <person name="Stajich J.E."/>
        </authorList>
    </citation>
    <scope>NUCLEOTIDE SEQUENCE [LARGE SCALE GENOMIC DNA]</scope>
    <source>
        <strain evidence="3">CCFEE 5527</strain>
    </source>
</reference>
<proteinExistence type="predicted"/>
<feature type="region of interest" description="Disordered" evidence="1">
    <location>
        <begin position="179"/>
        <end position="267"/>
    </location>
</feature>
<gene>
    <name evidence="2" type="ORF">B0A48_07676</name>
</gene>
<dbReference type="AlphaFoldDB" id="A0A1V8T797"/>
<dbReference type="Proteomes" id="UP000192596">
    <property type="component" value="Unassembled WGS sequence"/>
</dbReference>
<organism evidence="2 3">
    <name type="scientific">Cryoendolithus antarcticus</name>
    <dbReference type="NCBI Taxonomy" id="1507870"/>
    <lineage>
        <taxon>Eukaryota</taxon>
        <taxon>Fungi</taxon>
        <taxon>Dikarya</taxon>
        <taxon>Ascomycota</taxon>
        <taxon>Pezizomycotina</taxon>
        <taxon>Dothideomycetes</taxon>
        <taxon>Dothideomycetidae</taxon>
        <taxon>Cladosporiales</taxon>
        <taxon>Cladosporiaceae</taxon>
        <taxon>Cryoendolithus</taxon>
    </lineage>
</organism>
<feature type="compositionally biased region" description="Low complexity" evidence="1">
    <location>
        <begin position="114"/>
        <end position="130"/>
    </location>
</feature>
<feature type="region of interest" description="Disordered" evidence="1">
    <location>
        <begin position="114"/>
        <end position="150"/>
    </location>
</feature>
<accession>A0A1V8T797</accession>
<dbReference type="EMBL" id="NAJO01000015">
    <property type="protein sequence ID" value="OQO07108.1"/>
    <property type="molecule type" value="Genomic_DNA"/>
</dbReference>
<evidence type="ECO:0000256" key="1">
    <source>
        <dbReference type="SAM" id="MobiDB-lite"/>
    </source>
</evidence>
<evidence type="ECO:0000313" key="2">
    <source>
        <dbReference type="EMBL" id="OQO07108.1"/>
    </source>
</evidence>
<protein>
    <submittedName>
        <fullName evidence="2">Uncharacterized protein</fullName>
    </submittedName>
</protein>